<dbReference type="Gene3D" id="3.30.450.20">
    <property type="entry name" value="PAS domain"/>
    <property type="match status" value="1"/>
</dbReference>
<dbReference type="SUPFAM" id="SSF55785">
    <property type="entry name" value="PYP-like sensor domain (PAS domain)"/>
    <property type="match status" value="1"/>
</dbReference>
<dbReference type="Pfam" id="PF13426">
    <property type="entry name" value="PAS_9"/>
    <property type="match status" value="1"/>
</dbReference>
<evidence type="ECO:0000313" key="8">
    <source>
        <dbReference type="EMBL" id="OIQ99267.1"/>
    </source>
</evidence>
<keyword evidence="2" id="KW-0547">Nucleotide-binding</keyword>
<dbReference type="InterPro" id="IPR043128">
    <property type="entry name" value="Rev_trsase/Diguanyl_cyclase"/>
</dbReference>
<evidence type="ECO:0000259" key="5">
    <source>
        <dbReference type="PROSITE" id="PS50112"/>
    </source>
</evidence>
<sequence length="427" mass="46874">MTQQRIEGYPVLIIGAGRGGCALLEMFMEDSLVKVIAIADTNADAPGLALARAHGIPTYSDAVQALLACRDYSDCIVYNLSHDDSIAMEVSKIFGDKRVASGPEVKLFWQMVTNLKQVKGELEKSQNQLQSIIRNVMDAIVMIDEHGTILGFNPAAEQIFGYTQQDVQGKNVKLLMPEPGRSEHDGHIKSYLHTGRSRVLNVRGREVIAVRKNGDEFPMELSLSEMTLAGMRYFIGIARDITERKLAEQKIAHLAHYDFLTDLPNRALFLNGLEHSALLAKRNGGKVAVLFLDLDGFKQINDTLGHDAGDLLLQGVSGRLKAAIRASDTVARVGGDEFLFVLNNIGSHESASLAANKIIALLAEPFDLKGQLCRVGASIGISLFPDDSTDLEALIKQADEAMYLAKQSGKNTCKHYRELQKIRPDCR</sequence>
<dbReference type="FunFam" id="3.30.70.270:FF:000001">
    <property type="entry name" value="Diguanylate cyclase domain protein"/>
    <property type="match status" value="1"/>
</dbReference>
<evidence type="ECO:0000259" key="6">
    <source>
        <dbReference type="PROSITE" id="PS50113"/>
    </source>
</evidence>
<keyword evidence="8" id="KW-0548">Nucleotidyltransferase</keyword>
<evidence type="ECO:0000256" key="1">
    <source>
        <dbReference type="ARBA" id="ARBA00022679"/>
    </source>
</evidence>
<dbReference type="Gene3D" id="3.40.50.720">
    <property type="entry name" value="NAD(P)-binding Rossmann-like Domain"/>
    <property type="match status" value="1"/>
</dbReference>
<dbReference type="NCBIfam" id="TIGR00254">
    <property type="entry name" value="GGDEF"/>
    <property type="match status" value="1"/>
</dbReference>
<reference evidence="8" key="1">
    <citation type="submission" date="2016-10" db="EMBL/GenBank/DDBJ databases">
        <title>Sequence of Gallionella enrichment culture.</title>
        <authorList>
            <person name="Poehlein A."/>
            <person name="Muehling M."/>
            <person name="Daniel R."/>
        </authorList>
    </citation>
    <scope>NUCLEOTIDE SEQUENCE</scope>
</reference>
<dbReference type="InterPro" id="IPR029787">
    <property type="entry name" value="Nucleotide_cyclase"/>
</dbReference>
<keyword evidence="1 8" id="KW-0808">Transferase</keyword>
<name>A0A1J5SC20_9ZZZZ</name>
<accession>A0A1J5SC20</accession>
<dbReference type="InterPro" id="IPR036291">
    <property type="entry name" value="NAD(P)-bd_dom_sf"/>
</dbReference>
<organism evidence="8">
    <name type="scientific">mine drainage metagenome</name>
    <dbReference type="NCBI Taxonomy" id="410659"/>
    <lineage>
        <taxon>unclassified sequences</taxon>
        <taxon>metagenomes</taxon>
        <taxon>ecological metagenomes</taxon>
    </lineage>
</organism>
<feature type="domain" description="PAC" evidence="6">
    <location>
        <begin position="203"/>
        <end position="253"/>
    </location>
</feature>
<evidence type="ECO:0000259" key="7">
    <source>
        <dbReference type="PROSITE" id="PS50887"/>
    </source>
</evidence>
<dbReference type="SUPFAM" id="SSF51735">
    <property type="entry name" value="NAD(P)-binding Rossmann-fold domains"/>
    <property type="match status" value="1"/>
</dbReference>
<keyword evidence="3" id="KW-0418">Kinase</keyword>
<dbReference type="AlphaFoldDB" id="A0A1J5SC20"/>
<dbReference type="PANTHER" id="PTHR44757">
    <property type="entry name" value="DIGUANYLATE CYCLASE DGCP"/>
    <property type="match status" value="1"/>
</dbReference>
<gene>
    <name evidence="8" type="primary">yegE_20</name>
    <name evidence="8" type="ORF">GALL_186760</name>
</gene>
<dbReference type="PROSITE" id="PS50887">
    <property type="entry name" value="GGDEF"/>
    <property type="match status" value="1"/>
</dbReference>
<dbReference type="PROSITE" id="PS50113">
    <property type="entry name" value="PAC"/>
    <property type="match status" value="1"/>
</dbReference>
<dbReference type="CDD" id="cd01949">
    <property type="entry name" value="GGDEF"/>
    <property type="match status" value="1"/>
</dbReference>
<dbReference type="InterPro" id="IPR000014">
    <property type="entry name" value="PAS"/>
</dbReference>
<dbReference type="PANTHER" id="PTHR44757:SF2">
    <property type="entry name" value="BIOFILM ARCHITECTURE MAINTENANCE PROTEIN MBAA"/>
    <property type="match status" value="1"/>
</dbReference>
<dbReference type="SMART" id="SM00267">
    <property type="entry name" value="GGDEF"/>
    <property type="match status" value="1"/>
</dbReference>
<dbReference type="GO" id="GO:0052621">
    <property type="term" value="F:diguanylate cyclase activity"/>
    <property type="evidence" value="ECO:0007669"/>
    <property type="project" value="UniProtKB-EC"/>
</dbReference>
<dbReference type="Pfam" id="PF00990">
    <property type="entry name" value="GGDEF"/>
    <property type="match status" value="1"/>
</dbReference>
<comment type="caution">
    <text evidence="8">The sequence shown here is derived from an EMBL/GenBank/DDBJ whole genome shotgun (WGS) entry which is preliminary data.</text>
</comment>
<dbReference type="Gene3D" id="3.30.70.270">
    <property type="match status" value="1"/>
</dbReference>
<keyword evidence="4" id="KW-0067">ATP-binding</keyword>
<protein>
    <submittedName>
        <fullName evidence="8">Putative diguanylate cyclase YegE</fullName>
        <ecNumber evidence="8">2.7.7.65</ecNumber>
    </submittedName>
</protein>
<dbReference type="GO" id="GO:0016301">
    <property type="term" value="F:kinase activity"/>
    <property type="evidence" value="ECO:0007669"/>
    <property type="project" value="UniProtKB-KW"/>
</dbReference>
<dbReference type="InterPro" id="IPR035965">
    <property type="entry name" value="PAS-like_dom_sf"/>
</dbReference>
<dbReference type="InterPro" id="IPR000700">
    <property type="entry name" value="PAS-assoc_C"/>
</dbReference>
<dbReference type="InterPro" id="IPR000160">
    <property type="entry name" value="GGDEF_dom"/>
</dbReference>
<feature type="domain" description="PAS" evidence="5">
    <location>
        <begin position="125"/>
        <end position="178"/>
    </location>
</feature>
<evidence type="ECO:0000256" key="2">
    <source>
        <dbReference type="ARBA" id="ARBA00022741"/>
    </source>
</evidence>
<dbReference type="EMBL" id="MLJW01000108">
    <property type="protein sequence ID" value="OIQ99267.1"/>
    <property type="molecule type" value="Genomic_DNA"/>
</dbReference>
<evidence type="ECO:0000256" key="4">
    <source>
        <dbReference type="ARBA" id="ARBA00022840"/>
    </source>
</evidence>
<dbReference type="PROSITE" id="PS50112">
    <property type="entry name" value="PAS"/>
    <property type="match status" value="1"/>
</dbReference>
<dbReference type="EC" id="2.7.7.65" evidence="8"/>
<evidence type="ECO:0000256" key="3">
    <source>
        <dbReference type="ARBA" id="ARBA00022777"/>
    </source>
</evidence>
<dbReference type="SUPFAM" id="SSF55073">
    <property type="entry name" value="Nucleotide cyclase"/>
    <property type="match status" value="1"/>
</dbReference>
<dbReference type="SMART" id="SM00091">
    <property type="entry name" value="PAS"/>
    <property type="match status" value="1"/>
</dbReference>
<dbReference type="CDD" id="cd00130">
    <property type="entry name" value="PAS"/>
    <property type="match status" value="1"/>
</dbReference>
<dbReference type="NCBIfam" id="TIGR00229">
    <property type="entry name" value="sensory_box"/>
    <property type="match status" value="1"/>
</dbReference>
<dbReference type="GO" id="GO:0005524">
    <property type="term" value="F:ATP binding"/>
    <property type="evidence" value="ECO:0007669"/>
    <property type="project" value="UniProtKB-KW"/>
</dbReference>
<dbReference type="InterPro" id="IPR052155">
    <property type="entry name" value="Biofilm_reg_signaling"/>
</dbReference>
<feature type="domain" description="GGDEF" evidence="7">
    <location>
        <begin position="285"/>
        <end position="418"/>
    </location>
</feature>
<proteinExistence type="predicted"/>
<dbReference type="FunFam" id="3.30.450.20:FF:000060">
    <property type="entry name" value="Sensor protein FixL"/>
    <property type="match status" value="1"/>
</dbReference>